<keyword evidence="7" id="KW-0695">RNA-directed DNA polymerase</keyword>
<gene>
    <name evidence="10" type="primary">Necator_chrX.g26537</name>
    <name evidence="11" type="synonym">Necator_2022.05.29.01.07.g79</name>
    <name evidence="10" type="ORF">RB195_026370</name>
    <name evidence="11" type="ORF">RB195_026527</name>
</gene>
<feature type="domain" description="Integrase zinc-binding" evidence="9">
    <location>
        <begin position="200"/>
        <end position="241"/>
    </location>
</feature>
<dbReference type="EC" id="2.7.7.49" evidence="1"/>
<evidence type="ECO:0000256" key="4">
    <source>
        <dbReference type="ARBA" id="ARBA00022722"/>
    </source>
</evidence>
<proteinExistence type="predicted"/>
<keyword evidence="6" id="KW-0378">Hydrolase</keyword>
<organism evidence="10 12">
    <name type="scientific">Necator americanus</name>
    <name type="common">Human hookworm</name>
    <dbReference type="NCBI Taxonomy" id="51031"/>
    <lineage>
        <taxon>Eukaryota</taxon>
        <taxon>Metazoa</taxon>
        <taxon>Ecdysozoa</taxon>
        <taxon>Nematoda</taxon>
        <taxon>Chromadorea</taxon>
        <taxon>Rhabditida</taxon>
        <taxon>Rhabditina</taxon>
        <taxon>Rhabditomorpha</taxon>
        <taxon>Strongyloidea</taxon>
        <taxon>Ancylostomatidae</taxon>
        <taxon>Bunostominae</taxon>
        <taxon>Necator</taxon>
    </lineage>
</organism>
<evidence type="ECO:0000256" key="6">
    <source>
        <dbReference type="ARBA" id="ARBA00022801"/>
    </source>
</evidence>
<dbReference type="Proteomes" id="UP001303046">
    <property type="component" value="Unassembled WGS sequence"/>
</dbReference>
<dbReference type="InterPro" id="IPR050951">
    <property type="entry name" value="Retrovirus_Pol_polyprotein"/>
</dbReference>
<evidence type="ECO:0000256" key="3">
    <source>
        <dbReference type="ARBA" id="ARBA00022695"/>
    </source>
</evidence>
<accession>A0ABR1EWP1</accession>
<dbReference type="Gene3D" id="1.10.340.70">
    <property type="match status" value="1"/>
</dbReference>
<comment type="caution">
    <text evidence="10">The sequence shown here is derived from an EMBL/GenBank/DDBJ whole genome shotgun (WGS) entry which is preliminary data.</text>
</comment>
<feature type="domain" description="Reverse transcriptase RNase H-like" evidence="8">
    <location>
        <begin position="1"/>
        <end position="90"/>
    </location>
</feature>
<reference evidence="10 12" key="1">
    <citation type="submission" date="2023-08" db="EMBL/GenBank/DDBJ databases">
        <title>A Necator americanus chromosomal reference genome.</title>
        <authorList>
            <person name="Ilik V."/>
            <person name="Petrzelkova K.J."/>
            <person name="Pardy F."/>
            <person name="Fuh T."/>
            <person name="Niatou-Singa F.S."/>
            <person name="Gouil Q."/>
            <person name="Baker L."/>
            <person name="Ritchie M.E."/>
            <person name="Jex A.R."/>
            <person name="Gazzola D."/>
            <person name="Li H."/>
            <person name="Toshio Fujiwara R."/>
            <person name="Zhan B."/>
            <person name="Aroian R.V."/>
            <person name="Pafco B."/>
            <person name="Schwarz E.M."/>
        </authorList>
    </citation>
    <scope>NUCLEOTIDE SEQUENCE [LARGE SCALE GENOMIC DNA]</scope>
    <source>
        <strain evidence="10 12">Aroian</strain>
        <tissue evidence="10">Whole animal</tissue>
    </source>
</reference>
<keyword evidence="4" id="KW-0540">Nuclease</keyword>
<evidence type="ECO:0000259" key="9">
    <source>
        <dbReference type="Pfam" id="PF17921"/>
    </source>
</evidence>
<evidence type="ECO:0000256" key="7">
    <source>
        <dbReference type="ARBA" id="ARBA00022918"/>
    </source>
</evidence>
<evidence type="ECO:0000259" key="8">
    <source>
        <dbReference type="Pfam" id="PF17917"/>
    </source>
</evidence>
<keyword evidence="3" id="KW-0548">Nucleotidyltransferase</keyword>
<sequence>MGATLSHRSADGCEKVIYHASRCLTQPQKNYQIEKEAFALIFAMQKFHRSIHGRNFTLRIDHKPFLAIFGSKKEYSANRLQRWTTILLNYNFTIEYKNTKDFDQLDALSRLVSSQSSIPEDFVLASIDGDVTSEFSENYCQLPASAESIRTATQTDRLIQLVTGNRPKFNRHSPLWHYYNRINTMTTVKGCLLTASRIVIPKSLRNRVFSALHKAHPGQTRMKMLARRFVYLPTIDFDIENSSRPAQDVHQCERIR</sequence>
<dbReference type="PANTHER" id="PTHR37984:SF5">
    <property type="entry name" value="PROTEIN NYNRIN-LIKE"/>
    <property type="match status" value="1"/>
</dbReference>
<protein>
    <recommendedName>
        <fullName evidence="1">RNA-directed DNA polymerase</fullName>
        <ecNumber evidence="1">2.7.7.49</ecNumber>
    </recommendedName>
</protein>
<evidence type="ECO:0000313" key="11">
    <source>
        <dbReference type="EMBL" id="KAK6767303.1"/>
    </source>
</evidence>
<dbReference type="PANTHER" id="PTHR37984">
    <property type="entry name" value="PROTEIN CBG26694"/>
    <property type="match status" value="1"/>
</dbReference>
<dbReference type="SUPFAM" id="SSF56672">
    <property type="entry name" value="DNA/RNA polymerases"/>
    <property type="match status" value="1"/>
</dbReference>
<keyword evidence="12" id="KW-1185">Reference proteome</keyword>
<dbReference type="EMBL" id="JAVFWL010000006">
    <property type="protein sequence ID" value="KAK6767057.1"/>
    <property type="molecule type" value="Genomic_DNA"/>
</dbReference>
<evidence type="ECO:0000313" key="10">
    <source>
        <dbReference type="EMBL" id="KAK6767057.1"/>
    </source>
</evidence>
<name>A0ABR1EWP1_NECAM</name>
<dbReference type="InterPro" id="IPR041373">
    <property type="entry name" value="RT_RNaseH"/>
</dbReference>
<evidence type="ECO:0000256" key="1">
    <source>
        <dbReference type="ARBA" id="ARBA00012493"/>
    </source>
</evidence>
<keyword evidence="2" id="KW-0808">Transferase</keyword>
<dbReference type="Pfam" id="PF17917">
    <property type="entry name" value="RT_RNaseH"/>
    <property type="match status" value="1"/>
</dbReference>
<dbReference type="Pfam" id="PF17921">
    <property type="entry name" value="Integrase_H2C2"/>
    <property type="match status" value="1"/>
</dbReference>
<evidence type="ECO:0000256" key="5">
    <source>
        <dbReference type="ARBA" id="ARBA00022759"/>
    </source>
</evidence>
<evidence type="ECO:0000313" key="12">
    <source>
        <dbReference type="Proteomes" id="UP001303046"/>
    </source>
</evidence>
<evidence type="ECO:0000256" key="2">
    <source>
        <dbReference type="ARBA" id="ARBA00022679"/>
    </source>
</evidence>
<dbReference type="InterPro" id="IPR043502">
    <property type="entry name" value="DNA/RNA_pol_sf"/>
</dbReference>
<dbReference type="InterPro" id="IPR041588">
    <property type="entry name" value="Integrase_H2C2"/>
</dbReference>
<dbReference type="CDD" id="cd09274">
    <property type="entry name" value="RNase_HI_RT_Ty3"/>
    <property type="match status" value="1"/>
</dbReference>
<dbReference type="EMBL" id="JAVFWL010000007">
    <property type="protein sequence ID" value="KAK6767303.1"/>
    <property type="molecule type" value="Genomic_DNA"/>
</dbReference>
<keyword evidence="5" id="KW-0255">Endonuclease</keyword>